<evidence type="ECO:0000313" key="8">
    <source>
        <dbReference type="EMBL" id="RMX76952.1"/>
    </source>
</evidence>
<dbReference type="InterPro" id="IPR002123">
    <property type="entry name" value="Plipid/glycerol_acylTrfase"/>
</dbReference>
<evidence type="ECO:0000259" key="7">
    <source>
        <dbReference type="SMART" id="SM00563"/>
    </source>
</evidence>
<sequence>MEMLPTAHANTLQTKKIELETAIVDSACKRQHRTRQQGGKKTTMNILLSSLLVLGGLILTTVLLLLLLSHLLHNPALEFYARALASFTALIICATYGTLASACLNLAGYGGLGQWTTARSFKYCMRLFTGIWFEIDDPQDWLGKTRPAVFVGNHQSEMDVAFLGHMFPKYCSVTAKRSLRLVPFLGWFMTLSKTVFIERSSREQAVAAFAKAAEQMHSHKQSVYIFPEGTRSYSDHPDMLPFKKGAFHLAVQAQVPIVPVVVANYSNVLNVKRKVFRSGTIPVKVLEPIETKGKTKEDVDALLEVTRSRMLEELGKLTVLARKEGVALKEDEASTRSSDTASPANGGVAKASGVDARYNAAAASAGAS</sequence>
<dbReference type="VEuPathDB" id="FungiDB:BTJ68_04486"/>
<feature type="transmembrane region" description="Helical" evidence="6">
    <location>
        <begin position="46"/>
        <end position="67"/>
    </location>
</feature>
<keyword evidence="6" id="KW-0812">Transmembrane</keyword>
<dbReference type="CDD" id="cd07989">
    <property type="entry name" value="LPLAT_AGPAT-like"/>
    <property type="match status" value="1"/>
</dbReference>
<feature type="region of interest" description="Disordered" evidence="5">
    <location>
        <begin position="327"/>
        <end position="350"/>
    </location>
</feature>
<feature type="domain" description="Phospholipid/glycerol acyltransferase" evidence="7">
    <location>
        <begin position="148"/>
        <end position="265"/>
    </location>
</feature>
<dbReference type="EC" id="2.3.1.51" evidence="4"/>
<keyword evidence="4" id="KW-0444">Lipid biosynthesis</keyword>
<evidence type="ECO:0000256" key="4">
    <source>
        <dbReference type="RuleBase" id="RU361267"/>
    </source>
</evidence>
<keyword evidence="4" id="KW-1208">Phospholipid metabolism</keyword>
<dbReference type="EMBL" id="QWIJ01001029">
    <property type="protein sequence ID" value="RMX76952.1"/>
    <property type="molecule type" value="Genomic_DNA"/>
</dbReference>
<keyword evidence="6" id="KW-1133">Transmembrane helix</keyword>
<dbReference type="GO" id="GO:0016020">
    <property type="term" value="C:membrane"/>
    <property type="evidence" value="ECO:0007669"/>
    <property type="project" value="InterPro"/>
</dbReference>
<dbReference type="InterPro" id="IPR004552">
    <property type="entry name" value="AGP_acyltrans"/>
</dbReference>
<keyword evidence="6" id="KW-0472">Membrane</keyword>
<dbReference type="Pfam" id="PF01553">
    <property type="entry name" value="Acyltransferase"/>
    <property type="match status" value="1"/>
</dbReference>
<dbReference type="SUPFAM" id="SSF69593">
    <property type="entry name" value="Glycerol-3-phosphate (1)-acyltransferase"/>
    <property type="match status" value="1"/>
</dbReference>
<keyword evidence="4" id="KW-0443">Lipid metabolism</keyword>
<dbReference type="PANTHER" id="PTHR10434:SF11">
    <property type="entry name" value="1-ACYL-SN-GLYCEROL-3-PHOSPHATE ACYLTRANSFERASE"/>
    <property type="match status" value="1"/>
</dbReference>
<evidence type="ECO:0000256" key="5">
    <source>
        <dbReference type="SAM" id="MobiDB-lite"/>
    </source>
</evidence>
<keyword evidence="2 4" id="KW-0808">Transferase</keyword>
<evidence type="ECO:0000313" key="9">
    <source>
        <dbReference type="Proteomes" id="UP000281245"/>
    </source>
</evidence>
<name>A0A3M6WEI8_HORWE</name>
<dbReference type="GO" id="GO:0005783">
    <property type="term" value="C:endoplasmic reticulum"/>
    <property type="evidence" value="ECO:0007669"/>
    <property type="project" value="TreeGrafter"/>
</dbReference>
<reference evidence="8 9" key="1">
    <citation type="journal article" date="2018" name="BMC Genomics">
        <title>Genomic evidence for intraspecific hybridization in a clonal and extremely halotolerant yeast.</title>
        <authorList>
            <person name="Gostincar C."/>
            <person name="Stajich J.E."/>
            <person name="Zupancic J."/>
            <person name="Zalar P."/>
            <person name="Gunde-Cimerman N."/>
        </authorList>
    </citation>
    <scope>NUCLEOTIDE SEQUENCE [LARGE SCALE GENOMIC DNA]</scope>
    <source>
        <strain evidence="8 9">EXF-6656</strain>
    </source>
</reference>
<feature type="transmembrane region" description="Helical" evidence="6">
    <location>
        <begin position="79"/>
        <end position="99"/>
    </location>
</feature>
<evidence type="ECO:0000256" key="6">
    <source>
        <dbReference type="SAM" id="Phobius"/>
    </source>
</evidence>
<comment type="catalytic activity">
    <reaction evidence="4">
        <text>a 1-acyl-sn-glycero-3-phosphate + an acyl-CoA = a 1,2-diacyl-sn-glycero-3-phosphate + CoA</text>
        <dbReference type="Rhea" id="RHEA:19709"/>
        <dbReference type="ChEBI" id="CHEBI:57287"/>
        <dbReference type="ChEBI" id="CHEBI:57970"/>
        <dbReference type="ChEBI" id="CHEBI:58342"/>
        <dbReference type="ChEBI" id="CHEBI:58608"/>
        <dbReference type="EC" id="2.3.1.51"/>
    </reaction>
</comment>
<gene>
    <name evidence="8" type="ORF">D0869_10270</name>
</gene>
<keyword evidence="3 4" id="KW-0012">Acyltransferase</keyword>
<dbReference type="AlphaFoldDB" id="A0A3M6WEI8"/>
<protein>
    <recommendedName>
        <fullName evidence="4">1-acyl-sn-glycerol-3-phosphate acyltransferase</fullName>
        <ecNumber evidence="4">2.3.1.51</ecNumber>
    </recommendedName>
</protein>
<accession>A0A3M6WEI8</accession>
<dbReference type="OrthoDB" id="202234at2759"/>
<proteinExistence type="inferred from homology"/>
<keyword evidence="4" id="KW-0594">Phospholipid biosynthesis</keyword>
<dbReference type="GO" id="GO:0003841">
    <property type="term" value="F:1-acylglycerol-3-phosphate O-acyltransferase activity"/>
    <property type="evidence" value="ECO:0007669"/>
    <property type="project" value="UniProtKB-UniRule"/>
</dbReference>
<organism evidence="8 9">
    <name type="scientific">Hortaea werneckii</name>
    <name type="common">Black yeast</name>
    <name type="synonym">Cladosporium werneckii</name>
    <dbReference type="NCBI Taxonomy" id="91943"/>
    <lineage>
        <taxon>Eukaryota</taxon>
        <taxon>Fungi</taxon>
        <taxon>Dikarya</taxon>
        <taxon>Ascomycota</taxon>
        <taxon>Pezizomycotina</taxon>
        <taxon>Dothideomycetes</taxon>
        <taxon>Dothideomycetidae</taxon>
        <taxon>Mycosphaerellales</taxon>
        <taxon>Teratosphaeriaceae</taxon>
        <taxon>Hortaea</taxon>
    </lineage>
</organism>
<evidence type="ECO:0000256" key="2">
    <source>
        <dbReference type="ARBA" id="ARBA00022679"/>
    </source>
</evidence>
<comment type="domain">
    <text evidence="4">The HXXXXD motif is essential for acyltransferase activity and may constitute the binding site for the phosphate moiety of the glycerol-3-phosphate.</text>
</comment>
<comment type="similarity">
    <text evidence="1 4">Belongs to the 1-acyl-sn-glycerol-3-phosphate acyltransferase family.</text>
</comment>
<evidence type="ECO:0000256" key="1">
    <source>
        <dbReference type="ARBA" id="ARBA00008655"/>
    </source>
</evidence>
<dbReference type="SMART" id="SM00563">
    <property type="entry name" value="PlsC"/>
    <property type="match status" value="1"/>
</dbReference>
<dbReference type="NCBIfam" id="TIGR00530">
    <property type="entry name" value="AGP_acyltrn"/>
    <property type="match status" value="1"/>
</dbReference>
<dbReference type="PANTHER" id="PTHR10434">
    <property type="entry name" value="1-ACYL-SN-GLYCEROL-3-PHOSPHATE ACYLTRANSFERASE"/>
    <property type="match status" value="1"/>
</dbReference>
<dbReference type="GO" id="GO:0006654">
    <property type="term" value="P:phosphatidic acid biosynthetic process"/>
    <property type="evidence" value="ECO:0007669"/>
    <property type="project" value="TreeGrafter"/>
</dbReference>
<evidence type="ECO:0000256" key="3">
    <source>
        <dbReference type="ARBA" id="ARBA00023315"/>
    </source>
</evidence>
<dbReference type="Proteomes" id="UP000281245">
    <property type="component" value="Unassembled WGS sequence"/>
</dbReference>
<comment type="caution">
    <text evidence="8">The sequence shown here is derived from an EMBL/GenBank/DDBJ whole genome shotgun (WGS) entry which is preliminary data.</text>
</comment>